<dbReference type="Pfam" id="PF00563">
    <property type="entry name" value="EAL"/>
    <property type="match status" value="1"/>
</dbReference>
<dbReference type="PROSITE" id="PS50883">
    <property type="entry name" value="EAL"/>
    <property type="match status" value="1"/>
</dbReference>
<organism evidence="2 3">
    <name type="scientific">Rhodococcus globerulus</name>
    <dbReference type="NCBI Taxonomy" id="33008"/>
    <lineage>
        <taxon>Bacteria</taxon>
        <taxon>Bacillati</taxon>
        <taxon>Actinomycetota</taxon>
        <taxon>Actinomycetes</taxon>
        <taxon>Mycobacteriales</taxon>
        <taxon>Nocardiaceae</taxon>
        <taxon>Rhodococcus</taxon>
    </lineage>
</organism>
<gene>
    <name evidence="2" type="ORF">R3Q16_13840</name>
</gene>
<feature type="domain" description="EAL" evidence="1">
    <location>
        <begin position="1"/>
        <end position="70"/>
    </location>
</feature>
<dbReference type="Gene3D" id="3.20.20.450">
    <property type="entry name" value="EAL domain"/>
    <property type="match status" value="1"/>
</dbReference>
<dbReference type="InterPro" id="IPR001633">
    <property type="entry name" value="EAL_dom"/>
</dbReference>
<accession>A0ABU4BU23</accession>
<reference evidence="2 3" key="1">
    <citation type="submission" date="2023-10" db="EMBL/GenBank/DDBJ databases">
        <title>Development of a sustainable strategy for remediation of hydrocarbon-contaminated territories based on the waste exchange concept.</title>
        <authorList>
            <person name="Krivoruchko A."/>
        </authorList>
    </citation>
    <scope>NUCLEOTIDE SEQUENCE [LARGE SCALE GENOMIC DNA]</scope>
    <source>
        <strain evidence="2 3">IEGM 1203</strain>
    </source>
</reference>
<name>A0ABU4BU23_RHOGO</name>
<dbReference type="InterPro" id="IPR035919">
    <property type="entry name" value="EAL_sf"/>
</dbReference>
<sequence>MDDFGTGYSSFESLKKLPVDIRKIDSSFITELSEGDSPVVSWFRATTSASRYRRRTSPNTSNGIALVRLC</sequence>
<proteinExistence type="predicted"/>
<dbReference type="SUPFAM" id="SSF141868">
    <property type="entry name" value="EAL domain-like"/>
    <property type="match status" value="1"/>
</dbReference>
<protein>
    <submittedName>
        <fullName evidence="2">EAL domain-containing protein</fullName>
    </submittedName>
</protein>
<evidence type="ECO:0000259" key="1">
    <source>
        <dbReference type="PROSITE" id="PS50883"/>
    </source>
</evidence>
<dbReference type="RefSeq" id="WP_317541951.1">
    <property type="nucleotide sequence ID" value="NZ_JAWLKB010000005.1"/>
</dbReference>
<evidence type="ECO:0000313" key="3">
    <source>
        <dbReference type="Proteomes" id="UP001185927"/>
    </source>
</evidence>
<evidence type="ECO:0000313" key="2">
    <source>
        <dbReference type="EMBL" id="MDV6267690.1"/>
    </source>
</evidence>
<keyword evidence="3" id="KW-1185">Reference proteome</keyword>
<dbReference type="EMBL" id="JAWLKB010000005">
    <property type="protein sequence ID" value="MDV6267690.1"/>
    <property type="molecule type" value="Genomic_DNA"/>
</dbReference>
<dbReference type="Proteomes" id="UP001185927">
    <property type="component" value="Unassembled WGS sequence"/>
</dbReference>
<comment type="caution">
    <text evidence="2">The sequence shown here is derived from an EMBL/GenBank/DDBJ whole genome shotgun (WGS) entry which is preliminary data.</text>
</comment>